<organism evidence="3 4">
    <name type="scientific">Rubroshorea leprosula</name>
    <dbReference type="NCBI Taxonomy" id="152421"/>
    <lineage>
        <taxon>Eukaryota</taxon>
        <taxon>Viridiplantae</taxon>
        <taxon>Streptophyta</taxon>
        <taxon>Embryophyta</taxon>
        <taxon>Tracheophyta</taxon>
        <taxon>Spermatophyta</taxon>
        <taxon>Magnoliopsida</taxon>
        <taxon>eudicotyledons</taxon>
        <taxon>Gunneridae</taxon>
        <taxon>Pentapetalae</taxon>
        <taxon>rosids</taxon>
        <taxon>malvids</taxon>
        <taxon>Malvales</taxon>
        <taxon>Dipterocarpaceae</taxon>
        <taxon>Rubroshorea</taxon>
    </lineage>
</organism>
<name>A0AAV5LSE4_9ROSI</name>
<dbReference type="EMBL" id="BPVZ01000138">
    <property type="protein sequence ID" value="GKV40082.1"/>
    <property type="molecule type" value="Genomic_DNA"/>
</dbReference>
<protein>
    <submittedName>
        <fullName evidence="3">Uncharacterized protein</fullName>
    </submittedName>
</protein>
<feature type="coiled-coil region" evidence="1">
    <location>
        <begin position="76"/>
        <end position="152"/>
    </location>
</feature>
<feature type="region of interest" description="Disordered" evidence="2">
    <location>
        <begin position="210"/>
        <end position="238"/>
    </location>
</feature>
<dbReference type="AlphaFoldDB" id="A0AAV5LSE4"/>
<evidence type="ECO:0000313" key="4">
    <source>
        <dbReference type="Proteomes" id="UP001054252"/>
    </source>
</evidence>
<comment type="caution">
    <text evidence="3">The sequence shown here is derived from an EMBL/GenBank/DDBJ whole genome shotgun (WGS) entry which is preliminary data.</text>
</comment>
<evidence type="ECO:0000313" key="3">
    <source>
        <dbReference type="EMBL" id="GKV40082.1"/>
    </source>
</evidence>
<keyword evidence="1" id="KW-0175">Coiled coil</keyword>
<feature type="compositionally biased region" description="Basic and acidic residues" evidence="2">
    <location>
        <begin position="222"/>
        <end position="238"/>
    </location>
</feature>
<dbReference type="PANTHER" id="PTHR34380:SF6">
    <property type="entry name" value="TERNARY COMPLEX FACTOR MIP1 LEUCINE-ZIPPER DOMAIN-CONTAINING PROTEIN"/>
    <property type="match status" value="1"/>
</dbReference>
<evidence type="ECO:0000256" key="2">
    <source>
        <dbReference type="SAM" id="MobiDB-lite"/>
    </source>
</evidence>
<accession>A0AAV5LSE4</accession>
<reference evidence="3 4" key="1">
    <citation type="journal article" date="2021" name="Commun. Biol.">
        <title>The genome of Shorea leprosula (Dipterocarpaceae) highlights the ecological relevance of drought in aseasonal tropical rainforests.</title>
        <authorList>
            <person name="Ng K.K.S."/>
            <person name="Kobayashi M.J."/>
            <person name="Fawcett J.A."/>
            <person name="Hatakeyama M."/>
            <person name="Paape T."/>
            <person name="Ng C.H."/>
            <person name="Ang C.C."/>
            <person name="Tnah L.H."/>
            <person name="Lee C.T."/>
            <person name="Nishiyama T."/>
            <person name="Sese J."/>
            <person name="O'Brien M.J."/>
            <person name="Copetti D."/>
            <person name="Mohd Noor M.I."/>
            <person name="Ong R.C."/>
            <person name="Putra M."/>
            <person name="Sireger I.Z."/>
            <person name="Indrioko S."/>
            <person name="Kosugi Y."/>
            <person name="Izuno A."/>
            <person name="Isagi Y."/>
            <person name="Lee S.L."/>
            <person name="Shimizu K.K."/>
        </authorList>
    </citation>
    <scope>NUCLEOTIDE SEQUENCE [LARGE SCALE GENOMIC DNA]</scope>
    <source>
        <strain evidence="3">214</strain>
    </source>
</reference>
<keyword evidence="4" id="KW-1185">Reference proteome</keyword>
<sequence>MGNAEDNKMDTWSIPRLVSLLKETFRTRDFVMVEDVLTARENKSRSEIDKLKLEKQTFKDMYDLERLDKLSVKKELMRCKVECKEFSDQVARLREEKMMLRKELGEKDKEIIDRRRRICEMECSKTNDEAEIESLKNRCEELDTRLLRVEDEMTLLTSSNIVERGGGFEAKDNQENVEKTEGKVINDDKKQDVEVGDGPSCGTMIKDNGHLQSEESGGGCEAKNENQENVEKTKEKVITADKSKDAELGVVPSCGTMIQYNRPLQCECSTYI</sequence>
<proteinExistence type="predicted"/>
<dbReference type="PANTHER" id="PTHR34380">
    <property type="entry name" value="BNAA03G12380D PROTEIN"/>
    <property type="match status" value="1"/>
</dbReference>
<dbReference type="Proteomes" id="UP001054252">
    <property type="component" value="Unassembled WGS sequence"/>
</dbReference>
<evidence type="ECO:0000256" key="1">
    <source>
        <dbReference type="SAM" id="Coils"/>
    </source>
</evidence>
<gene>
    <name evidence="3" type="ORF">SLEP1_g47755</name>
</gene>